<name>A0ABW7UGW7_9ACTN</name>
<proteinExistence type="predicted"/>
<accession>A0ABW7UGW7</accession>
<keyword evidence="3" id="KW-1185">Reference proteome</keyword>
<comment type="caution">
    <text evidence="2">The sequence shown here is derived from an EMBL/GenBank/DDBJ whole genome shotgun (WGS) entry which is preliminary data.</text>
</comment>
<sequence length="168" mass="18445">MPTRLRWDASMLHRGWGRPLGTPWTDEEANREDLEEREGFESHEGAATYPIDWEKARGDESDEYDASGPWADWEGHMDEVAARAVVLPEDVAGLLRQLREGLDEIVGDEPLVALKAVGELEAIVASAGPLAAACATGDQIPVPRVAEALGMTEKAARSRLVHYAYLPR</sequence>
<evidence type="ECO:0000256" key="1">
    <source>
        <dbReference type="SAM" id="MobiDB-lite"/>
    </source>
</evidence>
<evidence type="ECO:0000313" key="3">
    <source>
        <dbReference type="Proteomes" id="UP001611339"/>
    </source>
</evidence>
<dbReference type="Proteomes" id="UP001611339">
    <property type="component" value="Unassembled WGS sequence"/>
</dbReference>
<reference evidence="2 3" key="1">
    <citation type="submission" date="2024-10" db="EMBL/GenBank/DDBJ databases">
        <title>The Natural Products Discovery Center: Release of the First 8490 Sequenced Strains for Exploring Actinobacteria Biosynthetic Diversity.</title>
        <authorList>
            <person name="Kalkreuter E."/>
            <person name="Kautsar S.A."/>
            <person name="Yang D."/>
            <person name="Bader C.D."/>
            <person name="Teijaro C.N."/>
            <person name="Fluegel L."/>
            <person name="Davis C.M."/>
            <person name="Simpson J.R."/>
            <person name="Lauterbach L."/>
            <person name="Steele A.D."/>
            <person name="Gui C."/>
            <person name="Meng S."/>
            <person name="Li G."/>
            <person name="Viehrig K."/>
            <person name="Ye F."/>
            <person name="Su P."/>
            <person name="Kiefer A.F."/>
            <person name="Nichols A."/>
            <person name="Cepeda A.J."/>
            <person name="Yan W."/>
            <person name="Fan B."/>
            <person name="Jiang Y."/>
            <person name="Adhikari A."/>
            <person name="Zheng C.-J."/>
            <person name="Schuster L."/>
            <person name="Cowan T.M."/>
            <person name="Smanski M.J."/>
            <person name="Chevrette M.G."/>
            <person name="De Carvalho L.P.S."/>
            <person name="Shen B."/>
        </authorList>
    </citation>
    <scope>NUCLEOTIDE SEQUENCE [LARGE SCALE GENOMIC DNA]</scope>
    <source>
        <strain evidence="2 3">NPDC020602</strain>
    </source>
</reference>
<feature type="region of interest" description="Disordered" evidence="1">
    <location>
        <begin position="16"/>
        <end position="70"/>
    </location>
</feature>
<evidence type="ECO:0000313" key="2">
    <source>
        <dbReference type="EMBL" id="MFI1717505.1"/>
    </source>
</evidence>
<organism evidence="2 3">
    <name type="scientific">Streptomyces litmocidini</name>
    <dbReference type="NCBI Taxonomy" id="67318"/>
    <lineage>
        <taxon>Bacteria</taxon>
        <taxon>Bacillati</taxon>
        <taxon>Actinomycetota</taxon>
        <taxon>Actinomycetes</taxon>
        <taxon>Kitasatosporales</taxon>
        <taxon>Streptomycetaceae</taxon>
        <taxon>Streptomyces</taxon>
    </lineage>
</organism>
<gene>
    <name evidence="2" type="ORF">ACH407_28545</name>
</gene>
<dbReference type="EMBL" id="JBIRUI010000015">
    <property type="protein sequence ID" value="MFI1717505.1"/>
    <property type="molecule type" value="Genomic_DNA"/>
</dbReference>
<protein>
    <submittedName>
        <fullName evidence="2">Uncharacterized protein</fullName>
    </submittedName>
</protein>
<dbReference type="RefSeq" id="WP_398711863.1">
    <property type="nucleotide sequence ID" value="NZ_JBIRUI010000015.1"/>
</dbReference>
<feature type="compositionally biased region" description="Basic and acidic residues" evidence="1">
    <location>
        <begin position="31"/>
        <end position="44"/>
    </location>
</feature>